<dbReference type="AlphaFoldDB" id="A0A5B7GHY3"/>
<protein>
    <submittedName>
        <fullName evidence="1">Uncharacterized protein</fullName>
    </submittedName>
</protein>
<accession>A0A5B7GHY3</accession>
<evidence type="ECO:0000313" key="1">
    <source>
        <dbReference type="EMBL" id="MPC58532.1"/>
    </source>
</evidence>
<dbReference type="EMBL" id="VSRR010015768">
    <property type="protein sequence ID" value="MPC58532.1"/>
    <property type="molecule type" value="Genomic_DNA"/>
</dbReference>
<organism evidence="1 2">
    <name type="scientific">Portunus trituberculatus</name>
    <name type="common">Swimming crab</name>
    <name type="synonym">Neptunus trituberculatus</name>
    <dbReference type="NCBI Taxonomy" id="210409"/>
    <lineage>
        <taxon>Eukaryota</taxon>
        <taxon>Metazoa</taxon>
        <taxon>Ecdysozoa</taxon>
        <taxon>Arthropoda</taxon>
        <taxon>Crustacea</taxon>
        <taxon>Multicrustacea</taxon>
        <taxon>Malacostraca</taxon>
        <taxon>Eumalacostraca</taxon>
        <taxon>Eucarida</taxon>
        <taxon>Decapoda</taxon>
        <taxon>Pleocyemata</taxon>
        <taxon>Brachyura</taxon>
        <taxon>Eubrachyura</taxon>
        <taxon>Portunoidea</taxon>
        <taxon>Portunidae</taxon>
        <taxon>Portuninae</taxon>
        <taxon>Portunus</taxon>
    </lineage>
</organism>
<name>A0A5B7GHY3_PORTR</name>
<evidence type="ECO:0000313" key="2">
    <source>
        <dbReference type="Proteomes" id="UP000324222"/>
    </source>
</evidence>
<gene>
    <name evidence="1" type="ORF">E2C01_052538</name>
</gene>
<reference evidence="1 2" key="1">
    <citation type="submission" date="2019-05" db="EMBL/GenBank/DDBJ databases">
        <title>Another draft genome of Portunus trituberculatus and its Hox gene families provides insights of decapod evolution.</title>
        <authorList>
            <person name="Jeong J.-H."/>
            <person name="Song I."/>
            <person name="Kim S."/>
            <person name="Choi T."/>
            <person name="Kim D."/>
            <person name="Ryu S."/>
            <person name="Kim W."/>
        </authorList>
    </citation>
    <scope>NUCLEOTIDE SEQUENCE [LARGE SCALE GENOMIC DNA]</scope>
    <source>
        <tissue evidence="1">Muscle</tissue>
    </source>
</reference>
<comment type="caution">
    <text evidence="1">The sequence shown here is derived from an EMBL/GenBank/DDBJ whole genome shotgun (WGS) entry which is preliminary data.</text>
</comment>
<proteinExistence type="predicted"/>
<dbReference type="Proteomes" id="UP000324222">
    <property type="component" value="Unassembled WGS sequence"/>
</dbReference>
<keyword evidence="2" id="KW-1185">Reference proteome</keyword>
<sequence>MRTFNRPVSILKRRFMFVFDAEIHLATPRTASEWNVTMNRPAWGSEGR</sequence>